<reference evidence="2" key="1">
    <citation type="submission" date="2016-09" db="EMBL/GenBank/DDBJ databases">
        <title>Draft genome sequence of a novel species of the family Streptococcaceae isolated from flowers.</title>
        <authorList>
            <person name="Chuah L.-O."/>
            <person name="Yap K.-P."/>
            <person name="Thong K.L."/>
            <person name="Liong M.T."/>
            <person name="Ahmad R."/>
            <person name="Rusul G."/>
        </authorList>
    </citation>
    <scope>NUCLEOTIDE SEQUENCE [LARGE SCALE GENOMIC DNA]</scope>
    <source>
        <strain evidence="2">DF1</strain>
    </source>
</reference>
<protein>
    <recommendedName>
        <fullName evidence="3">LSM domain-containing protein</fullName>
    </recommendedName>
</protein>
<dbReference type="EMBL" id="MKIR01000023">
    <property type="protein sequence ID" value="OFI48826.1"/>
    <property type="molecule type" value="Genomic_DNA"/>
</dbReference>
<gene>
    <name evidence="1" type="ORF">BG261_05400</name>
</gene>
<dbReference type="AlphaFoldDB" id="A0A1E8GLG7"/>
<dbReference type="RefSeq" id="WP_070792759.1">
    <property type="nucleotide sequence ID" value="NZ_MKIR01000023.1"/>
</dbReference>
<organism evidence="1 2">
    <name type="scientific">Floricoccus tropicus</name>
    <dbReference type="NCBI Taxonomy" id="1859473"/>
    <lineage>
        <taxon>Bacteria</taxon>
        <taxon>Bacillati</taxon>
        <taxon>Bacillota</taxon>
        <taxon>Bacilli</taxon>
        <taxon>Lactobacillales</taxon>
        <taxon>Streptococcaceae</taxon>
        <taxon>Floricoccus</taxon>
    </lineage>
</organism>
<proteinExistence type="predicted"/>
<dbReference type="Proteomes" id="UP000178622">
    <property type="component" value="Unassembled WGS sequence"/>
</dbReference>
<keyword evidence="2" id="KW-1185">Reference proteome</keyword>
<sequence length="66" mass="7432">MDLVNYLGKRIQITLVNGHKLIGVCNTFSGKADTENGLYDEITIKTNEYPYVGVNESEIRKIDIVD</sequence>
<dbReference type="OrthoDB" id="2306482at2"/>
<accession>A0A1E8GLG7</accession>
<evidence type="ECO:0000313" key="2">
    <source>
        <dbReference type="Proteomes" id="UP000178622"/>
    </source>
</evidence>
<name>A0A1E8GLG7_9LACT</name>
<comment type="caution">
    <text evidence="1">The sequence shown here is derived from an EMBL/GenBank/DDBJ whole genome shotgun (WGS) entry which is preliminary data.</text>
</comment>
<dbReference type="STRING" id="1859473.BG261_05400"/>
<evidence type="ECO:0000313" key="1">
    <source>
        <dbReference type="EMBL" id="OFI48826.1"/>
    </source>
</evidence>
<evidence type="ECO:0008006" key="3">
    <source>
        <dbReference type="Google" id="ProtNLM"/>
    </source>
</evidence>